<reference evidence="3" key="1">
    <citation type="submission" date="2021-02" db="EMBL/GenBank/DDBJ databases">
        <title>Genome sequence Cadophora malorum strain M34.</title>
        <authorList>
            <person name="Stefanovic E."/>
            <person name="Vu D."/>
            <person name="Scully C."/>
            <person name="Dijksterhuis J."/>
            <person name="Roader J."/>
            <person name="Houbraken J."/>
        </authorList>
    </citation>
    <scope>NUCLEOTIDE SEQUENCE</scope>
    <source>
        <strain evidence="3">M34</strain>
    </source>
</reference>
<dbReference type="Gene3D" id="3.40.50.1820">
    <property type="entry name" value="alpha/beta hydrolase"/>
    <property type="match status" value="1"/>
</dbReference>
<dbReference type="EMBL" id="JAFJYH010000075">
    <property type="protein sequence ID" value="KAG4420914.1"/>
    <property type="molecule type" value="Genomic_DNA"/>
</dbReference>
<dbReference type="Proteomes" id="UP000664132">
    <property type="component" value="Unassembled WGS sequence"/>
</dbReference>
<dbReference type="OrthoDB" id="408631at2759"/>
<evidence type="ECO:0000256" key="1">
    <source>
        <dbReference type="SAM" id="SignalP"/>
    </source>
</evidence>
<dbReference type="InterPro" id="IPR002018">
    <property type="entry name" value="CarbesteraseB"/>
</dbReference>
<organism evidence="3 4">
    <name type="scientific">Cadophora malorum</name>
    <dbReference type="NCBI Taxonomy" id="108018"/>
    <lineage>
        <taxon>Eukaryota</taxon>
        <taxon>Fungi</taxon>
        <taxon>Dikarya</taxon>
        <taxon>Ascomycota</taxon>
        <taxon>Pezizomycotina</taxon>
        <taxon>Leotiomycetes</taxon>
        <taxon>Helotiales</taxon>
        <taxon>Ploettnerulaceae</taxon>
        <taxon>Cadophora</taxon>
    </lineage>
</organism>
<accession>A0A8H7WBG1</accession>
<evidence type="ECO:0000259" key="2">
    <source>
        <dbReference type="Pfam" id="PF00135"/>
    </source>
</evidence>
<evidence type="ECO:0000313" key="4">
    <source>
        <dbReference type="Proteomes" id="UP000664132"/>
    </source>
</evidence>
<feature type="signal peptide" evidence="1">
    <location>
        <begin position="1"/>
        <end position="20"/>
    </location>
</feature>
<dbReference type="Pfam" id="PF00135">
    <property type="entry name" value="COesterase"/>
    <property type="match status" value="1"/>
</dbReference>
<dbReference type="InterPro" id="IPR050309">
    <property type="entry name" value="Type-B_Carboxylest/Lipase"/>
</dbReference>
<comment type="caution">
    <text evidence="3">The sequence shown here is derived from an EMBL/GenBank/DDBJ whole genome shotgun (WGS) entry which is preliminary data.</text>
</comment>
<name>A0A8H7WBG1_9HELO</name>
<dbReference type="SUPFAM" id="SSF53474">
    <property type="entry name" value="alpha/beta-Hydrolases"/>
    <property type="match status" value="1"/>
</dbReference>
<dbReference type="InterPro" id="IPR019819">
    <property type="entry name" value="Carboxylesterase_B_CS"/>
</dbReference>
<gene>
    <name evidence="3" type="ORF">IFR04_005998</name>
</gene>
<feature type="domain" description="Carboxylesterase type B" evidence="2">
    <location>
        <begin position="30"/>
        <end position="516"/>
    </location>
</feature>
<evidence type="ECO:0000313" key="3">
    <source>
        <dbReference type="EMBL" id="KAG4420914.1"/>
    </source>
</evidence>
<keyword evidence="4" id="KW-1185">Reference proteome</keyword>
<keyword evidence="1" id="KW-0732">Signal</keyword>
<dbReference type="PANTHER" id="PTHR11559">
    <property type="entry name" value="CARBOXYLESTERASE"/>
    <property type="match status" value="1"/>
</dbReference>
<sequence>MIKFTLTFLFALLLAASSNADSFVGVQDPDYGTDVFIGVPYASRPTRLHAPMPLSGDQGVVMANQPTSNRCFELGPGASSTTPGSEDCLTLDLIRPSSGPGGKGNPVIVLANPMSPPPKKLLPVYVFFHGGDFNSGDKSEYDGRNLVKTSIALGNPIIYVAVNYRLGFLGFPSGREAESNTAMNLGILDSRWSLIWLQQFITYFGGDPKKVIIGGQGSGADMVAYHLLGYGAKTDGLFRGAILQSGSATGRSPIPYPNHTEWQSHYDSIVSATGCNNSPDTWTCLKNAPIDSVVKASSKVFVDSELANPASVFSPVVDGTFLTDFPSTLMEQGKFAQVPILIGTTTTELVNSVPIYNGFGTDESIIAYLKTLFPYAGDATLQTLLSYYPVSRFRNIGPPLSGAQWSRVVAILNDLQMFCPANSMALQASNGDNVFKYRFNAVLQSAPVKSWEGVPQGSDLRYLFPIGGVDMSKQSAADRALMTKFQRSIINFINKLDPNGIPASDTWETFDSFTQRNLVFGRGSAPAAVERFTVDQSVCAFINSKNLEFLR</sequence>
<dbReference type="InterPro" id="IPR029058">
    <property type="entry name" value="AB_hydrolase_fold"/>
</dbReference>
<dbReference type="AlphaFoldDB" id="A0A8H7WBG1"/>
<dbReference type="PROSITE" id="PS00941">
    <property type="entry name" value="CARBOXYLESTERASE_B_2"/>
    <property type="match status" value="1"/>
</dbReference>
<feature type="chain" id="PRO_5034317169" description="Carboxylesterase type B domain-containing protein" evidence="1">
    <location>
        <begin position="21"/>
        <end position="551"/>
    </location>
</feature>
<protein>
    <recommendedName>
        <fullName evidence="2">Carboxylesterase type B domain-containing protein</fullName>
    </recommendedName>
</protein>
<proteinExistence type="predicted"/>